<comment type="subcellular location">
    <subcellularLocation>
        <location evidence="1">Mitochondrion inner membrane</location>
        <topology evidence="1">Peripheral membrane protein</topology>
    </subcellularLocation>
</comment>
<keyword evidence="3" id="KW-0813">Transport</keyword>
<dbReference type="InterPro" id="IPR036869">
    <property type="entry name" value="J_dom_sf"/>
</dbReference>
<keyword evidence="11" id="KW-1185">Reference proteome</keyword>
<keyword evidence="8 9" id="KW-0472">Membrane</keyword>
<dbReference type="GO" id="GO:0030150">
    <property type="term" value="P:protein import into mitochondrial matrix"/>
    <property type="evidence" value="ECO:0007669"/>
    <property type="project" value="InterPro"/>
</dbReference>
<evidence type="ECO:0000256" key="2">
    <source>
        <dbReference type="ARBA" id="ARBA00008817"/>
    </source>
</evidence>
<keyword evidence="6" id="KW-0811">Translocation</keyword>
<evidence type="ECO:0000256" key="1">
    <source>
        <dbReference type="ARBA" id="ARBA00004637"/>
    </source>
</evidence>
<dbReference type="Pfam" id="PF03656">
    <property type="entry name" value="Pam16"/>
    <property type="match status" value="1"/>
</dbReference>
<evidence type="ECO:0000256" key="3">
    <source>
        <dbReference type="ARBA" id="ARBA00022448"/>
    </source>
</evidence>
<dbReference type="Gene3D" id="1.10.287.110">
    <property type="entry name" value="DnaJ domain"/>
    <property type="match status" value="1"/>
</dbReference>
<evidence type="ECO:0000256" key="7">
    <source>
        <dbReference type="ARBA" id="ARBA00023128"/>
    </source>
</evidence>
<keyword evidence="4" id="KW-0999">Mitochondrion inner membrane</keyword>
<evidence type="ECO:0000256" key="5">
    <source>
        <dbReference type="ARBA" id="ARBA00022927"/>
    </source>
</evidence>
<sequence length="187" mass="21314">KYLFYTKGTCYLTPFITFSLQAARILANIIIMGSGIMARAFAQAYRQALTREKKIWQFSMALAFEMETRFYLRRSVNVNLGHVMLHKTLLIPASYSSPRLENNDASKNGVAQEAVQNIRRASKTMTEVEARQVLGVAEHSSWEDVLQKYDNLFESNAKNGSFYLQSKVHRAKECLESLYQSKAEGPN</sequence>
<evidence type="ECO:0000313" key="11">
    <source>
        <dbReference type="Proteomes" id="UP001234989"/>
    </source>
</evidence>
<feature type="non-terminal residue" evidence="10">
    <location>
        <position position="1"/>
    </location>
</feature>
<evidence type="ECO:0000313" key="10">
    <source>
        <dbReference type="EMBL" id="WMV35227.1"/>
    </source>
</evidence>
<evidence type="ECO:0000256" key="4">
    <source>
        <dbReference type="ARBA" id="ARBA00022792"/>
    </source>
</evidence>
<keyword evidence="7" id="KW-0496">Mitochondrion</keyword>
<comment type="similarity">
    <text evidence="2">Belongs to the TIM16/PAM16 family.</text>
</comment>
<name>A0AAF0TVZ7_SOLVR</name>
<accession>A0AAF0TVZ7</accession>
<proteinExistence type="inferred from homology"/>
<dbReference type="PANTHER" id="PTHR12388">
    <property type="entry name" value="MITOCHONDRIA ASSOCIATED GRANULOCYTE MACROPHAGE CSF SIGNALING MOLECULE"/>
    <property type="match status" value="1"/>
</dbReference>
<evidence type="ECO:0000256" key="9">
    <source>
        <dbReference type="SAM" id="Phobius"/>
    </source>
</evidence>
<evidence type="ECO:0008006" key="12">
    <source>
        <dbReference type="Google" id="ProtNLM"/>
    </source>
</evidence>
<dbReference type="Proteomes" id="UP001234989">
    <property type="component" value="Chromosome 6"/>
</dbReference>
<keyword evidence="9" id="KW-0812">Transmembrane</keyword>
<dbReference type="GO" id="GO:0005744">
    <property type="term" value="C:TIM23 mitochondrial import inner membrane translocase complex"/>
    <property type="evidence" value="ECO:0007669"/>
    <property type="project" value="InterPro"/>
</dbReference>
<evidence type="ECO:0000256" key="6">
    <source>
        <dbReference type="ARBA" id="ARBA00023010"/>
    </source>
</evidence>
<reference evidence="10" key="1">
    <citation type="submission" date="2023-08" db="EMBL/GenBank/DDBJ databases">
        <title>A de novo genome assembly of Solanum verrucosum Schlechtendal, a Mexican diploid species geographically isolated from the other diploid A-genome species in potato relatives.</title>
        <authorList>
            <person name="Hosaka K."/>
        </authorList>
    </citation>
    <scope>NUCLEOTIDE SEQUENCE</scope>
    <source>
        <tissue evidence="10">Young leaves</tissue>
    </source>
</reference>
<gene>
    <name evidence="10" type="ORF">MTR67_028612</name>
</gene>
<protein>
    <recommendedName>
        <fullName evidence="12">Mitochondrial import inner membrane translocase subunit Tim16</fullName>
    </recommendedName>
</protein>
<keyword evidence="5" id="KW-0653">Protein transport</keyword>
<dbReference type="AlphaFoldDB" id="A0AAF0TVZ7"/>
<dbReference type="InterPro" id="IPR005341">
    <property type="entry name" value="Tim16"/>
</dbReference>
<keyword evidence="9" id="KW-1133">Transmembrane helix</keyword>
<dbReference type="PANTHER" id="PTHR12388:SF4">
    <property type="entry name" value="MITOCHONDRIAL IMPORT INNER MEMBRANE TRANSLOCASE SUBUNIT TIM16-LIKE"/>
    <property type="match status" value="1"/>
</dbReference>
<dbReference type="FunFam" id="1.10.287.110:FF:000006">
    <property type="entry name" value="Import inner membrane translocase subunit TIM16"/>
    <property type="match status" value="1"/>
</dbReference>
<evidence type="ECO:0000256" key="8">
    <source>
        <dbReference type="ARBA" id="ARBA00023136"/>
    </source>
</evidence>
<organism evidence="10 11">
    <name type="scientific">Solanum verrucosum</name>
    <dbReference type="NCBI Taxonomy" id="315347"/>
    <lineage>
        <taxon>Eukaryota</taxon>
        <taxon>Viridiplantae</taxon>
        <taxon>Streptophyta</taxon>
        <taxon>Embryophyta</taxon>
        <taxon>Tracheophyta</taxon>
        <taxon>Spermatophyta</taxon>
        <taxon>Magnoliopsida</taxon>
        <taxon>eudicotyledons</taxon>
        <taxon>Gunneridae</taxon>
        <taxon>Pentapetalae</taxon>
        <taxon>asterids</taxon>
        <taxon>lamiids</taxon>
        <taxon>Solanales</taxon>
        <taxon>Solanaceae</taxon>
        <taxon>Solanoideae</taxon>
        <taxon>Solaneae</taxon>
        <taxon>Solanum</taxon>
    </lineage>
</organism>
<feature type="transmembrane region" description="Helical" evidence="9">
    <location>
        <begin position="22"/>
        <end position="42"/>
    </location>
</feature>
<dbReference type="EMBL" id="CP133617">
    <property type="protein sequence ID" value="WMV35227.1"/>
    <property type="molecule type" value="Genomic_DNA"/>
</dbReference>
<dbReference type="GO" id="GO:0031348">
    <property type="term" value="P:negative regulation of defense response"/>
    <property type="evidence" value="ECO:0007669"/>
    <property type="project" value="UniProtKB-ARBA"/>
</dbReference>